<evidence type="ECO:0000256" key="6">
    <source>
        <dbReference type="SAM" id="Phobius"/>
    </source>
</evidence>
<protein>
    <submittedName>
        <fullName evidence="8">Inorganic anion sulfate permease family protein</fullName>
    </submittedName>
</protein>
<dbReference type="GeneID" id="94428544"/>
<feature type="transmembrane region" description="Helical" evidence="6">
    <location>
        <begin position="632"/>
        <end position="652"/>
    </location>
</feature>
<feature type="region of interest" description="Disordered" evidence="5">
    <location>
        <begin position="84"/>
        <end position="132"/>
    </location>
</feature>
<evidence type="ECO:0000259" key="7">
    <source>
        <dbReference type="Pfam" id="PF00916"/>
    </source>
</evidence>
<feature type="transmembrane region" description="Helical" evidence="6">
    <location>
        <begin position="172"/>
        <end position="195"/>
    </location>
</feature>
<dbReference type="VEuPathDB" id="ToxoDB:CSUI_005154"/>
<dbReference type="Pfam" id="PF00916">
    <property type="entry name" value="Sulfate_transp"/>
    <property type="match status" value="2"/>
</dbReference>
<dbReference type="GO" id="GO:0016020">
    <property type="term" value="C:membrane"/>
    <property type="evidence" value="ECO:0007669"/>
    <property type="project" value="UniProtKB-SubCell"/>
</dbReference>
<feature type="transmembrane region" description="Helical" evidence="6">
    <location>
        <begin position="524"/>
        <end position="544"/>
    </location>
</feature>
<feature type="transmembrane region" description="Helical" evidence="6">
    <location>
        <begin position="376"/>
        <end position="398"/>
    </location>
</feature>
<reference evidence="8 9" key="1">
    <citation type="journal article" date="2017" name="Int. J. Parasitol.">
        <title>The genome of the protozoan parasite Cystoisospora suis and a reverse vaccinology approach to identify vaccine candidates.</title>
        <authorList>
            <person name="Palmieri N."/>
            <person name="Shrestha A."/>
            <person name="Ruttkowski B."/>
            <person name="Beck T."/>
            <person name="Vogl C."/>
            <person name="Tomley F."/>
            <person name="Blake D.P."/>
            <person name="Joachim A."/>
        </authorList>
    </citation>
    <scope>NUCLEOTIDE SEQUENCE [LARGE SCALE GENOMIC DNA]</scope>
    <source>
        <strain evidence="8 9">Wien I</strain>
    </source>
</reference>
<sequence>MESCYVSIPGNTPASPTARSGVPRSSGNRHTENTLSVSSNRADEPWSAPSRREEFAGSDPRASFASVGSSSSIVRSHYSYFASSPRRMSLPEPSRGSRARKEALLGPSTSPIPRGAASTPGTGGSSESSTDWGVASAANWAGVVPSSAGPTSGESDAREVVGAERSTLLQRLSCSVVSLLLQTHVIFMGILIAVLDNMPYATLLFPATHAHLVPIATSGVLVTVFVSQIVLGLFSAFPFAVGAFTVENVPFLRSISLAVIRNAAEKGQGDEWVLSTSMACWILASLLTALTFYALGAMKLGRVADFIPHTVLLGCIGGMGLFILTAAIGIAADCEWQWNLETVEQIFSSRSVYKVALTLFVEVILIVAEVKYSSPTFTPCFLLALPVVFYVVFFLFGISVERARETGWVFDGVPTPSVEETELASVSTSTTAVSLSPAGAIDMPGAVSTTPFKPSIQLATLPVSEKSTDWSPLISRVMNDTSVHLPESSGKGYETSQGTQQGGFFGPINIYESFSFACIDWRCVFSQSLSMLAIVVFSVLHAPINVPSLSLTTSVPSSLDYELKVHGLANVATALAGGLQCYMTYSTSTLLWKCGIHDHLASLLVGVGTAALVIFIHPMVILTYFPRPAAAVFMLHVGVVLVNDGLIASWSIVTLAEYVIIVVTAVFMQAAFTDGLLVGLLLSAILKVCRAGVARARRTSHT</sequence>
<comment type="caution">
    <text evidence="8">The sequence shown here is derived from an EMBL/GenBank/DDBJ whole genome shotgun (WGS) entry which is preliminary data.</text>
</comment>
<dbReference type="InterPro" id="IPR052706">
    <property type="entry name" value="Membrane-Transporter-like"/>
</dbReference>
<proteinExistence type="predicted"/>
<evidence type="ECO:0000256" key="2">
    <source>
        <dbReference type="ARBA" id="ARBA00022692"/>
    </source>
</evidence>
<feature type="domain" description="SLC26A/SulP transporter" evidence="7">
    <location>
        <begin position="511"/>
        <end position="664"/>
    </location>
</feature>
<dbReference type="InterPro" id="IPR011547">
    <property type="entry name" value="SLC26A/SulP_dom"/>
</dbReference>
<feature type="transmembrane region" description="Helical" evidence="6">
    <location>
        <begin position="215"/>
        <end position="246"/>
    </location>
</feature>
<dbReference type="PANTHER" id="PTHR43310">
    <property type="entry name" value="SULFATE TRANSPORTER YBAR-RELATED"/>
    <property type="match status" value="1"/>
</dbReference>
<feature type="transmembrane region" description="Helical" evidence="6">
    <location>
        <begin position="272"/>
        <end position="294"/>
    </location>
</feature>
<evidence type="ECO:0000256" key="5">
    <source>
        <dbReference type="SAM" id="MobiDB-lite"/>
    </source>
</evidence>
<gene>
    <name evidence="8" type="ORF">CSUI_005154</name>
</gene>
<evidence type="ECO:0000313" key="8">
    <source>
        <dbReference type="EMBL" id="PHJ21006.1"/>
    </source>
</evidence>
<comment type="subcellular location">
    <subcellularLocation>
        <location evidence="1">Membrane</location>
        <topology evidence="1">Multi-pass membrane protein</topology>
    </subcellularLocation>
</comment>
<feature type="transmembrane region" description="Helical" evidence="6">
    <location>
        <begin position="306"/>
        <end position="331"/>
    </location>
</feature>
<feature type="region of interest" description="Disordered" evidence="5">
    <location>
        <begin position="1"/>
        <end position="72"/>
    </location>
</feature>
<feature type="compositionally biased region" description="Polar residues" evidence="5">
    <location>
        <begin position="9"/>
        <end position="40"/>
    </location>
</feature>
<accession>A0A2C6KZ03</accession>
<feature type="transmembrane region" description="Helical" evidence="6">
    <location>
        <begin position="600"/>
        <end position="625"/>
    </location>
</feature>
<evidence type="ECO:0000256" key="3">
    <source>
        <dbReference type="ARBA" id="ARBA00022989"/>
    </source>
</evidence>
<dbReference type="PANTHER" id="PTHR43310:SF4">
    <property type="entry name" value="AFR304WP"/>
    <property type="match status" value="1"/>
</dbReference>
<keyword evidence="4 6" id="KW-0472">Membrane</keyword>
<keyword evidence="2 6" id="KW-0812">Transmembrane</keyword>
<evidence type="ECO:0000256" key="1">
    <source>
        <dbReference type="ARBA" id="ARBA00004141"/>
    </source>
</evidence>
<evidence type="ECO:0000313" key="9">
    <source>
        <dbReference type="Proteomes" id="UP000221165"/>
    </source>
</evidence>
<organism evidence="8 9">
    <name type="scientific">Cystoisospora suis</name>
    <dbReference type="NCBI Taxonomy" id="483139"/>
    <lineage>
        <taxon>Eukaryota</taxon>
        <taxon>Sar</taxon>
        <taxon>Alveolata</taxon>
        <taxon>Apicomplexa</taxon>
        <taxon>Conoidasida</taxon>
        <taxon>Coccidia</taxon>
        <taxon>Eucoccidiorida</taxon>
        <taxon>Eimeriorina</taxon>
        <taxon>Sarcocystidae</taxon>
        <taxon>Cystoisospora</taxon>
    </lineage>
</organism>
<dbReference type="Proteomes" id="UP000221165">
    <property type="component" value="Unassembled WGS sequence"/>
</dbReference>
<dbReference type="AlphaFoldDB" id="A0A2C6KZ03"/>
<dbReference type="RefSeq" id="XP_067922691.1">
    <property type="nucleotide sequence ID" value="XM_068065333.1"/>
</dbReference>
<dbReference type="EMBL" id="MIGC01002480">
    <property type="protein sequence ID" value="PHJ21006.1"/>
    <property type="molecule type" value="Genomic_DNA"/>
</dbReference>
<feature type="transmembrane region" description="Helical" evidence="6">
    <location>
        <begin position="658"/>
        <end position="688"/>
    </location>
</feature>
<keyword evidence="9" id="KW-1185">Reference proteome</keyword>
<keyword evidence="3 6" id="KW-1133">Transmembrane helix</keyword>
<dbReference type="OrthoDB" id="409725at2759"/>
<feature type="domain" description="SLC26A/SulP transporter" evidence="7">
    <location>
        <begin position="190"/>
        <end position="423"/>
    </location>
</feature>
<evidence type="ECO:0000256" key="4">
    <source>
        <dbReference type="ARBA" id="ARBA00023136"/>
    </source>
</evidence>
<name>A0A2C6KZ03_9APIC</name>
<feature type="transmembrane region" description="Helical" evidence="6">
    <location>
        <begin position="352"/>
        <end position="370"/>
    </location>
</feature>
<feature type="compositionally biased region" description="Low complexity" evidence="5">
    <location>
        <begin position="61"/>
        <end position="72"/>
    </location>
</feature>